<proteinExistence type="predicted"/>
<dbReference type="Gene3D" id="3.90.550.10">
    <property type="entry name" value="Spore Coat Polysaccharide Biosynthesis Protein SpsA, Chain A"/>
    <property type="match status" value="1"/>
</dbReference>
<dbReference type="InterPro" id="IPR025877">
    <property type="entry name" value="MobA-like_NTP_Trfase"/>
</dbReference>
<sequence length="211" mass="23173">MCVAGRSRRMGAFKPLLPVCGRPMVQQSIASALLGGASGVVCVTGHRAEDVEAVVTEAFGDRVIVARNEAHATTDMLRSIQVGCAALPNCDAFYLLPGDMPVVRPRTFRVLADAWDERRSGVCFPTLDGHRKHPPLIDARLAPAIRAYQGEQGLRGFWNAHQALCRDVPVTDPGTWVDLDTAQDYLSCIARLNHRAKEQEVDEWRTSAVPW</sequence>
<name>A0ABT6ZHV5_9ACTN</name>
<evidence type="ECO:0000313" key="2">
    <source>
        <dbReference type="EMBL" id="MDJ1128627.1"/>
    </source>
</evidence>
<dbReference type="Pfam" id="PF12804">
    <property type="entry name" value="NTP_transf_3"/>
    <property type="match status" value="1"/>
</dbReference>
<keyword evidence="3" id="KW-1185">Reference proteome</keyword>
<dbReference type="EMBL" id="JASJEX010000001">
    <property type="protein sequence ID" value="MDJ1128627.1"/>
    <property type="molecule type" value="Genomic_DNA"/>
</dbReference>
<dbReference type="RefSeq" id="WP_283722723.1">
    <property type="nucleotide sequence ID" value="NZ_JASJEX010000001.1"/>
</dbReference>
<reference evidence="2" key="1">
    <citation type="submission" date="2023-05" db="EMBL/GenBank/DDBJ databases">
        <title>[olsenella] sp. nov., isolated from a pig farm feces dump.</title>
        <authorList>
            <person name="Chang Y.-H."/>
        </authorList>
    </citation>
    <scope>NUCLEOTIDE SEQUENCE</scope>
    <source>
        <strain evidence="2">YH-ols2217</strain>
    </source>
</reference>
<dbReference type="CDD" id="cd04182">
    <property type="entry name" value="GT_2_like_f"/>
    <property type="match status" value="1"/>
</dbReference>
<gene>
    <name evidence="2" type="ORF">QJ043_00805</name>
</gene>
<accession>A0ABT6ZHV5</accession>
<comment type="caution">
    <text evidence="2">The sequence shown here is derived from an EMBL/GenBank/DDBJ whole genome shotgun (WGS) entry which is preliminary data.</text>
</comment>
<evidence type="ECO:0000259" key="1">
    <source>
        <dbReference type="Pfam" id="PF12804"/>
    </source>
</evidence>
<organism evidence="2 3">
    <name type="scientific">Kribbibacterium absianum</name>
    <dbReference type="NCBI Taxonomy" id="3044210"/>
    <lineage>
        <taxon>Bacteria</taxon>
        <taxon>Bacillati</taxon>
        <taxon>Actinomycetota</taxon>
        <taxon>Coriobacteriia</taxon>
        <taxon>Coriobacteriales</taxon>
        <taxon>Kribbibacteriaceae</taxon>
        <taxon>Kribbibacterium</taxon>
    </lineage>
</organism>
<dbReference type="Proteomes" id="UP001431693">
    <property type="component" value="Unassembled WGS sequence"/>
</dbReference>
<dbReference type="PANTHER" id="PTHR43777">
    <property type="entry name" value="MOLYBDENUM COFACTOR CYTIDYLYLTRANSFERASE"/>
    <property type="match status" value="1"/>
</dbReference>
<evidence type="ECO:0000313" key="3">
    <source>
        <dbReference type="Proteomes" id="UP001431693"/>
    </source>
</evidence>
<dbReference type="PANTHER" id="PTHR43777:SF1">
    <property type="entry name" value="MOLYBDENUM COFACTOR CYTIDYLYLTRANSFERASE"/>
    <property type="match status" value="1"/>
</dbReference>
<dbReference type="SUPFAM" id="SSF53448">
    <property type="entry name" value="Nucleotide-diphospho-sugar transferases"/>
    <property type="match status" value="1"/>
</dbReference>
<protein>
    <submittedName>
        <fullName evidence="2">Nucleotidyltransferase family protein</fullName>
    </submittedName>
</protein>
<dbReference type="InterPro" id="IPR029044">
    <property type="entry name" value="Nucleotide-diphossugar_trans"/>
</dbReference>
<feature type="domain" description="MobA-like NTP transferase" evidence="1">
    <location>
        <begin position="4"/>
        <end position="162"/>
    </location>
</feature>